<protein>
    <submittedName>
        <fullName evidence="7">Uncharacterized protein</fullName>
    </submittedName>
</protein>
<dbReference type="InterPro" id="IPR007749">
    <property type="entry name" value="DUF677"/>
</dbReference>
<keyword evidence="6" id="KW-0732">Signal</keyword>
<comment type="similarity">
    <text evidence="2">Belongs to the UPF0496 family.</text>
</comment>
<evidence type="ECO:0000256" key="3">
    <source>
        <dbReference type="ARBA" id="ARBA00022692"/>
    </source>
</evidence>
<gene>
    <name evidence="7" type="ORF">Ccrd_000951</name>
</gene>
<sequence>MNKFIVVALCCFFYLLRAWQRSGFRKGDRIDFKNFKDVGDPFIDEFFKIFHSLYRQQMVMLEKL</sequence>
<evidence type="ECO:0000256" key="6">
    <source>
        <dbReference type="SAM" id="SignalP"/>
    </source>
</evidence>
<dbReference type="Gramene" id="KVH96955">
    <property type="protein sequence ID" value="KVH96955"/>
    <property type="gene ID" value="Ccrd_000951"/>
</dbReference>
<dbReference type="AlphaFoldDB" id="A0A124SDH5"/>
<reference evidence="7 8" key="1">
    <citation type="journal article" date="2016" name="Sci. Rep.">
        <title>The genome sequence of the outbreeding globe artichoke constructed de novo incorporating a phase-aware low-pass sequencing strategy of F1 progeny.</title>
        <authorList>
            <person name="Scaglione D."/>
            <person name="Reyes-Chin-Wo S."/>
            <person name="Acquadro A."/>
            <person name="Froenicke L."/>
            <person name="Portis E."/>
            <person name="Beitel C."/>
            <person name="Tirone M."/>
            <person name="Mauro R."/>
            <person name="Lo Monaco A."/>
            <person name="Mauromicale G."/>
            <person name="Faccioli P."/>
            <person name="Cattivelli L."/>
            <person name="Rieseberg L."/>
            <person name="Michelmore R."/>
            <person name="Lanteri S."/>
        </authorList>
    </citation>
    <scope>NUCLEOTIDE SEQUENCE [LARGE SCALE GENOMIC DNA]</scope>
    <source>
        <strain evidence="7">2C</strain>
    </source>
</reference>
<accession>A0A124SDH5</accession>
<evidence type="ECO:0000313" key="7">
    <source>
        <dbReference type="EMBL" id="KVH96955.1"/>
    </source>
</evidence>
<evidence type="ECO:0000313" key="8">
    <source>
        <dbReference type="Proteomes" id="UP000243975"/>
    </source>
</evidence>
<dbReference type="Proteomes" id="UP000243975">
    <property type="component" value="Unassembled WGS sequence"/>
</dbReference>
<organism evidence="7 8">
    <name type="scientific">Cynara cardunculus var. scolymus</name>
    <name type="common">Globe artichoke</name>
    <name type="synonym">Cynara scolymus</name>
    <dbReference type="NCBI Taxonomy" id="59895"/>
    <lineage>
        <taxon>Eukaryota</taxon>
        <taxon>Viridiplantae</taxon>
        <taxon>Streptophyta</taxon>
        <taxon>Embryophyta</taxon>
        <taxon>Tracheophyta</taxon>
        <taxon>Spermatophyta</taxon>
        <taxon>Magnoliopsida</taxon>
        <taxon>eudicotyledons</taxon>
        <taxon>Gunneridae</taxon>
        <taxon>Pentapetalae</taxon>
        <taxon>asterids</taxon>
        <taxon>campanulids</taxon>
        <taxon>Asterales</taxon>
        <taxon>Asteraceae</taxon>
        <taxon>Carduoideae</taxon>
        <taxon>Cardueae</taxon>
        <taxon>Carduinae</taxon>
        <taxon>Cynara</taxon>
    </lineage>
</organism>
<dbReference type="EMBL" id="LEKV01003978">
    <property type="protein sequence ID" value="KVH96955.1"/>
    <property type="molecule type" value="Genomic_DNA"/>
</dbReference>
<feature type="signal peptide" evidence="6">
    <location>
        <begin position="1"/>
        <end position="18"/>
    </location>
</feature>
<proteinExistence type="inferred from homology"/>
<keyword evidence="3" id="KW-0812">Transmembrane</keyword>
<evidence type="ECO:0000256" key="2">
    <source>
        <dbReference type="ARBA" id="ARBA00009074"/>
    </source>
</evidence>
<comment type="subcellular location">
    <subcellularLocation>
        <location evidence="1">Membrane</location>
    </subcellularLocation>
</comment>
<feature type="chain" id="PRO_5007176163" evidence="6">
    <location>
        <begin position="19"/>
        <end position="64"/>
    </location>
</feature>
<comment type="caution">
    <text evidence="7">The sequence shown here is derived from an EMBL/GenBank/DDBJ whole genome shotgun (WGS) entry which is preliminary data.</text>
</comment>
<dbReference type="STRING" id="59895.A0A124SDH5"/>
<keyword evidence="5" id="KW-0472">Membrane</keyword>
<dbReference type="GO" id="GO:0016020">
    <property type="term" value="C:membrane"/>
    <property type="evidence" value="ECO:0007669"/>
    <property type="project" value="UniProtKB-SubCell"/>
</dbReference>
<evidence type="ECO:0000256" key="1">
    <source>
        <dbReference type="ARBA" id="ARBA00004370"/>
    </source>
</evidence>
<evidence type="ECO:0000256" key="5">
    <source>
        <dbReference type="ARBA" id="ARBA00023136"/>
    </source>
</evidence>
<keyword evidence="8" id="KW-1185">Reference proteome</keyword>
<dbReference type="Pfam" id="PF05055">
    <property type="entry name" value="DUF677"/>
    <property type="match status" value="1"/>
</dbReference>
<evidence type="ECO:0000256" key="4">
    <source>
        <dbReference type="ARBA" id="ARBA00022989"/>
    </source>
</evidence>
<keyword evidence="4" id="KW-1133">Transmembrane helix</keyword>
<name>A0A124SDH5_CYNCS</name>